<dbReference type="Gene3D" id="3.40.50.2020">
    <property type="match status" value="1"/>
</dbReference>
<dbReference type="EMBL" id="VUMN01000010">
    <property type="protein sequence ID" value="MSS58344.1"/>
    <property type="molecule type" value="Genomic_DNA"/>
</dbReference>
<reference evidence="2 3" key="1">
    <citation type="submission" date="2019-08" db="EMBL/GenBank/DDBJ databases">
        <title>In-depth cultivation of the pig gut microbiome towards novel bacterial diversity and tailored functional studies.</title>
        <authorList>
            <person name="Wylensek D."/>
            <person name="Hitch T.C.A."/>
            <person name="Clavel T."/>
        </authorList>
    </citation>
    <scope>NUCLEOTIDE SEQUENCE [LARGE SCALE GENOMIC DNA]</scope>
    <source>
        <strain evidence="2 3">Oil+RF-744-GAM-WT-6</strain>
    </source>
</reference>
<proteinExistence type="inferred from homology"/>
<accession>A0A7X2NRU0</accession>
<protein>
    <submittedName>
        <fullName evidence="2">ComF family protein</fullName>
    </submittedName>
</protein>
<comment type="caution">
    <text evidence="2">The sequence shown here is derived from an EMBL/GenBank/DDBJ whole genome shotgun (WGS) entry which is preliminary data.</text>
</comment>
<dbReference type="InterPro" id="IPR029057">
    <property type="entry name" value="PRTase-like"/>
</dbReference>
<dbReference type="PANTHER" id="PTHR47505:SF1">
    <property type="entry name" value="DNA UTILIZATION PROTEIN YHGH"/>
    <property type="match status" value="1"/>
</dbReference>
<evidence type="ECO:0000256" key="1">
    <source>
        <dbReference type="ARBA" id="ARBA00008007"/>
    </source>
</evidence>
<evidence type="ECO:0000313" key="3">
    <source>
        <dbReference type="Proteomes" id="UP000461880"/>
    </source>
</evidence>
<dbReference type="InterPro" id="IPR000836">
    <property type="entry name" value="PRTase_dom"/>
</dbReference>
<comment type="similarity">
    <text evidence="1">Belongs to the ComF/GntX family.</text>
</comment>
<name>A0A7X2NRU0_9FIRM</name>
<evidence type="ECO:0000313" key="2">
    <source>
        <dbReference type="EMBL" id="MSS58344.1"/>
    </source>
</evidence>
<gene>
    <name evidence="2" type="ORF">FYJ51_05440</name>
</gene>
<dbReference type="Proteomes" id="UP000461880">
    <property type="component" value="Unassembled WGS sequence"/>
</dbReference>
<dbReference type="PANTHER" id="PTHR47505">
    <property type="entry name" value="DNA UTILIZATION PROTEIN YHGH"/>
    <property type="match status" value="1"/>
</dbReference>
<dbReference type="CDD" id="cd06223">
    <property type="entry name" value="PRTases_typeI"/>
    <property type="match status" value="1"/>
</dbReference>
<keyword evidence="3" id="KW-1185">Reference proteome</keyword>
<dbReference type="RefSeq" id="WP_154504059.1">
    <property type="nucleotide sequence ID" value="NZ_VUMN01000010.1"/>
</dbReference>
<organism evidence="2 3">
    <name type="scientific">Stecheria intestinalis</name>
    <dbReference type="NCBI Taxonomy" id="2606630"/>
    <lineage>
        <taxon>Bacteria</taxon>
        <taxon>Bacillati</taxon>
        <taxon>Bacillota</taxon>
        <taxon>Erysipelotrichia</taxon>
        <taxon>Erysipelotrichales</taxon>
        <taxon>Erysipelotrichaceae</taxon>
        <taxon>Stecheria</taxon>
    </lineage>
</organism>
<dbReference type="InterPro" id="IPR051910">
    <property type="entry name" value="ComF/GntX_DNA_util-trans"/>
</dbReference>
<sequence length="202" mass="23455">MRCLMCGNEIGEGKNLQELFYHDDVLCVSCRNTWKKNQKHFRLDGILAESLWDYQGGFRDALLQYKECGDEALKPVFLYPYRKYLKKKYRGYTILCMPSTMEKMEQRGFSHLPGMLEEAGLPILEPFLKCRPIDQKKKSRTERLDLSHAIVLKPGMKLPEKLLLADDVLTTGSTMRGALSCLDQTHHMIRIFVFARVPETKF</sequence>
<dbReference type="AlphaFoldDB" id="A0A7X2NRU0"/>
<dbReference type="SUPFAM" id="SSF53271">
    <property type="entry name" value="PRTase-like"/>
    <property type="match status" value="1"/>
</dbReference>